<dbReference type="InterPro" id="IPR051018">
    <property type="entry name" value="Bacteriophage_GH24"/>
</dbReference>
<dbReference type="OrthoDB" id="5327667at2"/>
<dbReference type="GO" id="GO:0009253">
    <property type="term" value="P:peptidoglycan catabolic process"/>
    <property type="evidence" value="ECO:0007669"/>
    <property type="project" value="InterPro"/>
</dbReference>
<dbReference type="PANTHER" id="PTHR38107:SF3">
    <property type="entry name" value="LYSOZYME RRRD-RELATED"/>
    <property type="match status" value="1"/>
</dbReference>
<dbReference type="Pfam" id="PF00959">
    <property type="entry name" value="Phage_lysozyme"/>
    <property type="match status" value="1"/>
</dbReference>
<comment type="similarity">
    <text evidence="7">Belongs to the glycosyl hydrolase 24 family.</text>
</comment>
<evidence type="ECO:0000256" key="7">
    <source>
        <dbReference type="RuleBase" id="RU003788"/>
    </source>
</evidence>
<dbReference type="Gene3D" id="1.10.530.40">
    <property type="match status" value="1"/>
</dbReference>
<organism evidence="9 10">
    <name type="scientific">Amphiplicatus metriothermophilus</name>
    <dbReference type="NCBI Taxonomy" id="1519374"/>
    <lineage>
        <taxon>Bacteria</taxon>
        <taxon>Pseudomonadati</taxon>
        <taxon>Pseudomonadota</taxon>
        <taxon>Alphaproteobacteria</taxon>
        <taxon>Parvularculales</taxon>
        <taxon>Parvularculaceae</taxon>
        <taxon>Amphiplicatus</taxon>
    </lineage>
</organism>
<evidence type="ECO:0000256" key="5">
    <source>
        <dbReference type="ARBA" id="ARBA00023200"/>
    </source>
</evidence>
<keyword evidence="4 7" id="KW-0378">Hydrolase</keyword>
<evidence type="ECO:0000256" key="2">
    <source>
        <dbReference type="ARBA" id="ARBA00022529"/>
    </source>
</evidence>
<evidence type="ECO:0000256" key="3">
    <source>
        <dbReference type="ARBA" id="ARBA00022638"/>
    </source>
</evidence>
<reference evidence="9 10" key="1">
    <citation type="submission" date="2017-07" db="EMBL/GenBank/DDBJ databases">
        <authorList>
            <person name="Sun Z.S."/>
            <person name="Albrecht U."/>
            <person name="Echele G."/>
            <person name="Lee C.C."/>
        </authorList>
    </citation>
    <scope>NUCLEOTIDE SEQUENCE [LARGE SCALE GENOMIC DNA]</scope>
    <source>
        <strain evidence="9 10">CGMCC 1.12710</strain>
    </source>
</reference>
<gene>
    <name evidence="9" type="ORF">SAMN06297382_2908</name>
</gene>
<accession>A0A239Q0D5</accession>
<dbReference type="PANTHER" id="PTHR38107">
    <property type="match status" value="1"/>
</dbReference>
<proteinExistence type="inferred from homology"/>
<keyword evidence="6 7" id="KW-0326">Glycosidase</keyword>
<feature type="region of interest" description="Disordered" evidence="8">
    <location>
        <begin position="47"/>
        <end position="69"/>
    </location>
</feature>
<dbReference type="EC" id="3.2.1.17" evidence="7"/>
<dbReference type="AlphaFoldDB" id="A0A239Q0D5"/>
<dbReference type="InterPro" id="IPR033907">
    <property type="entry name" value="Endolysin_autolysin"/>
</dbReference>
<evidence type="ECO:0000313" key="10">
    <source>
        <dbReference type="Proteomes" id="UP000198346"/>
    </source>
</evidence>
<evidence type="ECO:0000256" key="1">
    <source>
        <dbReference type="ARBA" id="ARBA00000632"/>
    </source>
</evidence>
<keyword evidence="10" id="KW-1185">Reference proteome</keyword>
<comment type="catalytic activity">
    <reaction evidence="1 7">
        <text>Hydrolysis of (1-&gt;4)-beta-linkages between N-acetylmuramic acid and N-acetyl-D-glucosamine residues in a peptidoglycan and between N-acetyl-D-glucosamine residues in chitodextrins.</text>
        <dbReference type="EC" id="3.2.1.17"/>
    </reaction>
</comment>
<dbReference type="CDD" id="cd00737">
    <property type="entry name" value="lyz_endolysin_autolysin"/>
    <property type="match status" value="1"/>
</dbReference>
<keyword evidence="3 7" id="KW-0081">Bacteriolytic enzyme</keyword>
<dbReference type="HAMAP" id="MF_04110">
    <property type="entry name" value="ENDOLYSIN_T4"/>
    <property type="match status" value="1"/>
</dbReference>
<dbReference type="GO" id="GO:0003796">
    <property type="term" value="F:lysozyme activity"/>
    <property type="evidence" value="ECO:0007669"/>
    <property type="project" value="UniProtKB-EC"/>
</dbReference>
<dbReference type="Proteomes" id="UP000198346">
    <property type="component" value="Unassembled WGS sequence"/>
</dbReference>
<dbReference type="RefSeq" id="WP_089413334.1">
    <property type="nucleotide sequence ID" value="NZ_FZQA01000010.1"/>
</dbReference>
<evidence type="ECO:0000256" key="6">
    <source>
        <dbReference type="ARBA" id="ARBA00023295"/>
    </source>
</evidence>
<dbReference type="InterPro" id="IPR002196">
    <property type="entry name" value="Glyco_hydro_24"/>
</dbReference>
<evidence type="ECO:0000256" key="8">
    <source>
        <dbReference type="SAM" id="MobiDB-lite"/>
    </source>
</evidence>
<name>A0A239Q0D5_9PROT</name>
<dbReference type="GO" id="GO:0031640">
    <property type="term" value="P:killing of cells of another organism"/>
    <property type="evidence" value="ECO:0007669"/>
    <property type="project" value="UniProtKB-KW"/>
</dbReference>
<dbReference type="SUPFAM" id="SSF53955">
    <property type="entry name" value="Lysozyme-like"/>
    <property type="match status" value="1"/>
</dbReference>
<dbReference type="EMBL" id="FZQA01000010">
    <property type="protein sequence ID" value="SNT75798.1"/>
    <property type="molecule type" value="Genomic_DNA"/>
</dbReference>
<sequence length="215" mass="22382">MGLLGRLIAGAGLCAAGLGGLVYWSSHLTRSDAAPAAVEEARAGYSADGSADAGAKAPTASAPGSSEVGHPANANLRINEAGLAIIKQSEGLRLEAYSAGGRWYVGYGHSRTARPGMKITEAQAEALLREDVRDAEEGVKRVVTVPVNENEFSAMVSLAYNLGVGAFARSPVVARLNAGDRKGAADAFLTHNKAGGKVNEHLTRRRELERALFLS</sequence>
<evidence type="ECO:0000256" key="4">
    <source>
        <dbReference type="ARBA" id="ARBA00022801"/>
    </source>
</evidence>
<protein>
    <recommendedName>
        <fullName evidence="7">Lysozyme</fullName>
        <ecNumber evidence="7">3.2.1.17</ecNumber>
    </recommendedName>
</protein>
<dbReference type="GO" id="GO:0016998">
    <property type="term" value="P:cell wall macromolecule catabolic process"/>
    <property type="evidence" value="ECO:0007669"/>
    <property type="project" value="InterPro"/>
</dbReference>
<keyword evidence="2 7" id="KW-0929">Antimicrobial</keyword>
<feature type="compositionally biased region" description="Low complexity" evidence="8">
    <location>
        <begin position="47"/>
        <end position="57"/>
    </location>
</feature>
<dbReference type="InterPro" id="IPR034690">
    <property type="entry name" value="Endolysin_T4_type"/>
</dbReference>
<dbReference type="InterPro" id="IPR023347">
    <property type="entry name" value="Lysozyme_dom_sf"/>
</dbReference>
<evidence type="ECO:0000313" key="9">
    <source>
        <dbReference type="EMBL" id="SNT75798.1"/>
    </source>
</evidence>
<dbReference type="InterPro" id="IPR023346">
    <property type="entry name" value="Lysozyme-like_dom_sf"/>
</dbReference>
<dbReference type="GO" id="GO:0042742">
    <property type="term" value="P:defense response to bacterium"/>
    <property type="evidence" value="ECO:0007669"/>
    <property type="project" value="UniProtKB-KW"/>
</dbReference>
<keyword evidence="5" id="KW-1035">Host cytoplasm</keyword>